<dbReference type="EMBL" id="CAJNRE010000435">
    <property type="protein sequence ID" value="CAF1927165.1"/>
    <property type="molecule type" value="Genomic_DNA"/>
</dbReference>
<dbReference type="AlphaFoldDB" id="A0A816L9S4"/>
<gene>
    <name evidence="2" type="ORF">CJN711_LOCUS3977</name>
    <name evidence="3" type="ORF">KQP761_LOCUS25704</name>
    <name evidence="4" type="ORF">MBJ925_LOCUS3511</name>
</gene>
<name>A0A816L9S4_9BILA</name>
<evidence type="ECO:0000313" key="5">
    <source>
        <dbReference type="Proteomes" id="UP000663824"/>
    </source>
</evidence>
<accession>A0A816L9S4</accession>
<evidence type="ECO:0000313" key="2">
    <source>
        <dbReference type="EMBL" id="CAF1034702.1"/>
    </source>
</evidence>
<proteinExistence type="predicted"/>
<dbReference type="Proteomes" id="UP000663824">
    <property type="component" value="Unassembled WGS sequence"/>
</dbReference>
<evidence type="ECO:0000313" key="4">
    <source>
        <dbReference type="EMBL" id="CAF1927165.1"/>
    </source>
</evidence>
<feature type="chain" id="PRO_5036230258" description="Secreted protein" evidence="1">
    <location>
        <begin position="20"/>
        <end position="81"/>
    </location>
</feature>
<evidence type="ECO:0000256" key="1">
    <source>
        <dbReference type="SAM" id="SignalP"/>
    </source>
</evidence>
<reference evidence="4" key="1">
    <citation type="submission" date="2021-02" db="EMBL/GenBank/DDBJ databases">
        <authorList>
            <person name="Nowell W R."/>
        </authorList>
    </citation>
    <scope>NUCLEOTIDE SEQUENCE</scope>
</reference>
<evidence type="ECO:0000313" key="3">
    <source>
        <dbReference type="EMBL" id="CAF1628249.1"/>
    </source>
</evidence>
<dbReference type="Proteomes" id="UP000663834">
    <property type="component" value="Unassembled WGS sequence"/>
</dbReference>
<sequence>MRWLEFVLMLLVLEHTIKTGRISGLQYVTEILRRILKNSIRNKFTMKPQSVQLLLLVDISCETSYDAWMSTLERTKTSINN</sequence>
<keyword evidence="1" id="KW-0732">Signal</keyword>
<feature type="signal peptide" evidence="1">
    <location>
        <begin position="1"/>
        <end position="19"/>
    </location>
</feature>
<dbReference type="OrthoDB" id="9986356at2759"/>
<comment type="caution">
    <text evidence="4">The sequence shown here is derived from an EMBL/GenBank/DDBJ whole genome shotgun (WGS) entry which is preliminary data.</text>
</comment>
<dbReference type="Proteomes" id="UP000663855">
    <property type="component" value="Unassembled WGS sequence"/>
</dbReference>
<evidence type="ECO:0008006" key="6">
    <source>
        <dbReference type="Google" id="ProtNLM"/>
    </source>
</evidence>
<dbReference type="EMBL" id="CAJNOV010000688">
    <property type="protein sequence ID" value="CAF1034702.1"/>
    <property type="molecule type" value="Genomic_DNA"/>
</dbReference>
<organism evidence="4 5">
    <name type="scientific">Rotaria magnacalcarata</name>
    <dbReference type="NCBI Taxonomy" id="392030"/>
    <lineage>
        <taxon>Eukaryota</taxon>
        <taxon>Metazoa</taxon>
        <taxon>Spiralia</taxon>
        <taxon>Gnathifera</taxon>
        <taxon>Rotifera</taxon>
        <taxon>Eurotatoria</taxon>
        <taxon>Bdelloidea</taxon>
        <taxon>Philodinida</taxon>
        <taxon>Philodinidae</taxon>
        <taxon>Rotaria</taxon>
    </lineage>
</organism>
<protein>
    <recommendedName>
        <fullName evidence="6">Secreted protein</fullName>
    </recommendedName>
</protein>
<dbReference type="EMBL" id="CAJNOW010014006">
    <property type="protein sequence ID" value="CAF1628249.1"/>
    <property type="molecule type" value="Genomic_DNA"/>
</dbReference>